<dbReference type="HAMAP" id="MF_01369_B">
    <property type="entry name" value="Ribosomal_uL23_B"/>
    <property type="match status" value="1"/>
</dbReference>
<evidence type="ECO:0000256" key="7">
    <source>
        <dbReference type="RuleBase" id="RU003934"/>
    </source>
</evidence>
<keyword evidence="5 6" id="KW-0687">Ribonucleoprotein</keyword>
<keyword evidence="4 6" id="KW-0689">Ribosomal protein</keyword>
<dbReference type="RefSeq" id="WP_013259727.1">
    <property type="nucleotide sequence ID" value="NC_014365.1"/>
</dbReference>
<evidence type="ECO:0000256" key="6">
    <source>
        <dbReference type="HAMAP-Rule" id="MF_01369"/>
    </source>
</evidence>
<dbReference type="GO" id="GO:0006412">
    <property type="term" value="P:translation"/>
    <property type="evidence" value="ECO:0007669"/>
    <property type="project" value="UniProtKB-UniRule"/>
</dbReference>
<evidence type="ECO:0000313" key="8">
    <source>
        <dbReference type="EMBL" id="ADK86289.1"/>
    </source>
</evidence>
<evidence type="ECO:0000256" key="2">
    <source>
        <dbReference type="ARBA" id="ARBA00022730"/>
    </source>
</evidence>
<dbReference type="Pfam" id="PF00276">
    <property type="entry name" value="Ribosomal_L23"/>
    <property type="match status" value="1"/>
</dbReference>
<keyword evidence="2 6" id="KW-0699">rRNA-binding</keyword>
<dbReference type="GO" id="GO:1990904">
    <property type="term" value="C:ribonucleoprotein complex"/>
    <property type="evidence" value="ECO:0007669"/>
    <property type="project" value="UniProtKB-KW"/>
</dbReference>
<dbReference type="Proteomes" id="UP000009047">
    <property type="component" value="Chromosome"/>
</dbReference>
<dbReference type="AlphaFoldDB" id="E1QKT0"/>
<dbReference type="Gene3D" id="3.30.70.330">
    <property type="match status" value="1"/>
</dbReference>
<evidence type="ECO:0000313" key="9">
    <source>
        <dbReference type="Proteomes" id="UP000009047"/>
    </source>
</evidence>
<keyword evidence="3 6" id="KW-0694">RNA-binding</keyword>
<evidence type="ECO:0000256" key="5">
    <source>
        <dbReference type="ARBA" id="ARBA00023274"/>
    </source>
</evidence>
<evidence type="ECO:0000256" key="4">
    <source>
        <dbReference type="ARBA" id="ARBA00022980"/>
    </source>
</evidence>
<dbReference type="GO" id="GO:0019843">
    <property type="term" value="F:rRNA binding"/>
    <property type="evidence" value="ECO:0007669"/>
    <property type="project" value="UniProtKB-UniRule"/>
</dbReference>
<sequence length="96" mass="11106">MKDLREVIRRPLITEKGTIAKEDNNQLLFEVDRRANKVEIRQAVEKLFDVKVLDVRTVSVKGKDKRMGRIVGRRSDWKKAYVTLAEGQSVDFFEGA</sequence>
<protein>
    <recommendedName>
        <fullName evidence="6">Large ribosomal subunit protein uL23</fullName>
    </recommendedName>
</protein>
<dbReference type="EMBL" id="CP002085">
    <property type="protein sequence ID" value="ADK86289.1"/>
    <property type="molecule type" value="Genomic_DNA"/>
</dbReference>
<dbReference type="InterPro" id="IPR012678">
    <property type="entry name" value="Ribosomal_uL23/eL15/eS24_sf"/>
</dbReference>
<dbReference type="FunFam" id="3.30.70.330:FF:000001">
    <property type="entry name" value="50S ribosomal protein L23"/>
    <property type="match status" value="1"/>
</dbReference>
<comment type="function">
    <text evidence="6">One of the early assembly proteins it binds 23S rRNA. One of the proteins that surrounds the polypeptide exit tunnel on the outside of the ribosome. Forms the main docking site for trigger factor binding to the ribosome.</text>
</comment>
<dbReference type="OrthoDB" id="9793353at2"/>
<dbReference type="NCBIfam" id="NF004366">
    <property type="entry name" value="PRK05738.3-2"/>
    <property type="match status" value="1"/>
</dbReference>
<reference evidence="8 9" key="1">
    <citation type="journal article" date="2010" name="Stand. Genomic Sci.">
        <title>Complete genome sequence of Desulfarculus baarsii type strain (2st14).</title>
        <authorList>
            <person name="Sun H."/>
            <person name="Spring S."/>
            <person name="Lapidus A."/>
            <person name="Davenport K."/>
            <person name="Del Rio T.G."/>
            <person name="Tice H."/>
            <person name="Nolan M."/>
            <person name="Copeland A."/>
            <person name="Cheng J.F."/>
            <person name="Lucas S."/>
            <person name="Tapia R."/>
            <person name="Goodwin L."/>
            <person name="Pitluck S."/>
            <person name="Ivanova N."/>
            <person name="Pagani I."/>
            <person name="Mavromatis K."/>
            <person name="Ovchinnikova G."/>
            <person name="Pati A."/>
            <person name="Chen A."/>
            <person name="Palaniappan K."/>
            <person name="Hauser L."/>
            <person name="Chang Y.J."/>
            <person name="Jeffries C.D."/>
            <person name="Detter J.C."/>
            <person name="Han C."/>
            <person name="Rohde M."/>
            <person name="Brambilla E."/>
            <person name="Goker M."/>
            <person name="Woyke T."/>
            <person name="Bristow J."/>
            <person name="Eisen J.A."/>
            <person name="Markowitz V."/>
            <person name="Hugenholtz P."/>
            <person name="Kyrpides N.C."/>
            <person name="Klenk H.P."/>
            <person name="Land M."/>
        </authorList>
    </citation>
    <scope>NUCLEOTIDE SEQUENCE [LARGE SCALE GENOMIC DNA]</scope>
    <source>
        <strain evidence="9">ATCC 33931 / DSM 2075 / LMG 7858 / VKM B-1802 / 2st14</strain>
    </source>
</reference>
<dbReference type="eggNOG" id="COG0089">
    <property type="taxonomic scope" value="Bacteria"/>
</dbReference>
<dbReference type="SUPFAM" id="SSF54189">
    <property type="entry name" value="Ribosomal proteins S24e, L23 and L15e"/>
    <property type="match status" value="1"/>
</dbReference>
<name>E1QKT0_DESB2</name>
<proteinExistence type="inferred from homology"/>
<comment type="subunit">
    <text evidence="6">Part of the 50S ribosomal subunit. Contacts protein L29, and trigger factor when it is bound to the ribosome.</text>
</comment>
<keyword evidence="9" id="KW-1185">Reference proteome</keyword>
<dbReference type="GO" id="GO:0005840">
    <property type="term" value="C:ribosome"/>
    <property type="evidence" value="ECO:0007669"/>
    <property type="project" value="UniProtKB-KW"/>
</dbReference>
<dbReference type="InterPro" id="IPR013025">
    <property type="entry name" value="Ribosomal_uL23-like"/>
</dbReference>
<organism evidence="8 9">
    <name type="scientific">Desulfarculus baarsii (strain ATCC 33931 / DSM 2075 / LMG 7858 / VKM B-1802 / 2st14)</name>
    <dbReference type="NCBI Taxonomy" id="644282"/>
    <lineage>
        <taxon>Bacteria</taxon>
        <taxon>Pseudomonadati</taxon>
        <taxon>Thermodesulfobacteriota</taxon>
        <taxon>Desulfarculia</taxon>
        <taxon>Desulfarculales</taxon>
        <taxon>Desulfarculaceae</taxon>
        <taxon>Desulfarculus</taxon>
    </lineage>
</organism>
<comment type="similarity">
    <text evidence="1 6 7">Belongs to the universal ribosomal protein uL23 family.</text>
</comment>
<dbReference type="PROSITE" id="PS00050">
    <property type="entry name" value="RIBOSOMAL_L23"/>
    <property type="match status" value="1"/>
</dbReference>
<dbReference type="NCBIfam" id="NF004359">
    <property type="entry name" value="PRK05738.1-3"/>
    <property type="match status" value="1"/>
</dbReference>
<dbReference type="KEGG" id="dbr:Deba_2936"/>
<dbReference type="STRING" id="644282.Deba_2936"/>
<dbReference type="NCBIfam" id="NF004363">
    <property type="entry name" value="PRK05738.2-4"/>
    <property type="match status" value="1"/>
</dbReference>
<evidence type="ECO:0000256" key="1">
    <source>
        <dbReference type="ARBA" id="ARBA00006700"/>
    </source>
</evidence>
<accession>E1QKT0</accession>
<gene>
    <name evidence="6" type="primary">rplW</name>
    <name evidence="8" type="ordered locus">Deba_2936</name>
</gene>
<dbReference type="InterPro" id="IPR012677">
    <property type="entry name" value="Nucleotide-bd_a/b_plait_sf"/>
</dbReference>
<dbReference type="PANTHER" id="PTHR11620">
    <property type="entry name" value="60S RIBOSOMAL PROTEIN L23A"/>
    <property type="match status" value="1"/>
</dbReference>
<dbReference type="HOGENOM" id="CLU_037562_3_1_7"/>
<dbReference type="GO" id="GO:0003735">
    <property type="term" value="F:structural constituent of ribosome"/>
    <property type="evidence" value="ECO:0007669"/>
    <property type="project" value="InterPro"/>
</dbReference>
<evidence type="ECO:0000256" key="3">
    <source>
        <dbReference type="ARBA" id="ARBA00022884"/>
    </source>
</evidence>
<dbReference type="InterPro" id="IPR001014">
    <property type="entry name" value="Ribosomal_uL23_CS"/>
</dbReference>